<comment type="cofactor">
    <cofactor evidence="1">
        <name>Fe(2+)</name>
        <dbReference type="ChEBI" id="CHEBI:29033"/>
    </cofactor>
</comment>
<dbReference type="GO" id="GO:0046872">
    <property type="term" value="F:metal ion binding"/>
    <property type="evidence" value="ECO:0007669"/>
    <property type="project" value="UniProtKB-KW"/>
</dbReference>
<dbReference type="Proteomes" id="UP000188929">
    <property type="component" value="Unassembled WGS sequence"/>
</dbReference>
<evidence type="ECO:0000256" key="6">
    <source>
        <dbReference type="ARBA" id="ARBA00023004"/>
    </source>
</evidence>
<keyword evidence="6" id="KW-0408">Iron</keyword>
<dbReference type="InterPro" id="IPR042098">
    <property type="entry name" value="TauD-like_sf"/>
</dbReference>
<keyword evidence="4 8" id="KW-0223">Dioxygenase</keyword>
<feature type="domain" description="TauD/TfdA-like" evidence="7">
    <location>
        <begin position="8"/>
        <end position="269"/>
    </location>
</feature>
<dbReference type="PANTHER" id="PTHR43779">
    <property type="entry name" value="DIOXYGENASE RV0097-RELATED"/>
    <property type="match status" value="1"/>
</dbReference>
<dbReference type="STRING" id="1834516.BL253_12375"/>
<dbReference type="SUPFAM" id="SSF51197">
    <property type="entry name" value="Clavaminate synthase-like"/>
    <property type="match status" value="1"/>
</dbReference>
<dbReference type="RefSeq" id="WP_076816549.1">
    <property type="nucleotide sequence ID" value="NZ_MOMC01000022.1"/>
</dbReference>
<evidence type="ECO:0000256" key="3">
    <source>
        <dbReference type="ARBA" id="ARBA00022723"/>
    </source>
</evidence>
<keyword evidence="9" id="KW-1185">Reference proteome</keyword>
<evidence type="ECO:0000256" key="2">
    <source>
        <dbReference type="ARBA" id="ARBA00005896"/>
    </source>
</evidence>
<comment type="caution">
    <text evidence="8">The sequence shown here is derived from an EMBL/GenBank/DDBJ whole genome shotgun (WGS) entry which is preliminary data.</text>
</comment>
<dbReference type="Gene3D" id="3.60.130.10">
    <property type="entry name" value="Clavaminate synthase-like"/>
    <property type="match status" value="1"/>
</dbReference>
<keyword evidence="3" id="KW-0479">Metal-binding</keyword>
<name>A0A1V2ICG7_9ACTN</name>
<evidence type="ECO:0000313" key="8">
    <source>
        <dbReference type="EMBL" id="ONH30883.1"/>
    </source>
</evidence>
<gene>
    <name evidence="8" type="ORF">BL253_12375</name>
</gene>
<dbReference type="Pfam" id="PF02668">
    <property type="entry name" value="TauD"/>
    <property type="match status" value="1"/>
</dbReference>
<dbReference type="PANTHER" id="PTHR43779:SF3">
    <property type="entry name" value="(3R)-3-[(CARBOXYMETHYL)AMINO]FATTY ACID OXYGENASE_DECARBOXYLASE"/>
    <property type="match status" value="1"/>
</dbReference>
<evidence type="ECO:0000259" key="7">
    <source>
        <dbReference type="Pfam" id="PF02668"/>
    </source>
</evidence>
<evidence type="ECO:0000256" key="5">
    <source>
        <dbReference type="ARBA" id="ARBA00023002"/>
    </source>
</evidence>
<protein>
    <submittedName>
        <fullName evidence="8">Taurine catabolism dioxygenase TauD</fullName>
    </submittedName>
</protein>
<dbReference type="AlphaFoldDB" id="A0A1V2ICG7"/>
<dbReference type="GO" id="GO:0051213">
    <property type="term" value="F:dioxygenase activity"/>
    <property type="evidence" value="ECO:0007669"/>
    <property type="project" value="UniProtKB-KW"/>
</dbReference>
<evidence type="ECO:0000256" key="1">
    <source>
        <dbReference type="ARBA" id="ARBA00001954"/>
    </source>
</evidence>
<comment type="similarity">
    <text evidence="2">Belongs to the TfdA dioxygenase family.</text>
</comment>
<dbReference type="EMBL" id="MOMC01000022">
    <property type="protein sequence ID" value="ONH30883.1"/>
    <property type="molecule type" value="Genomic_DNA"/>
</dbReference>
<dbReference type="InterPro" id="IPR003819">
    <property type="entry name" value="TauD/TfdA-like"/>
</dbReference>
<organism evidence="8 9">
    <name type="scientific">Pseudofrankia asymbiotica</name>
    <dbReference type="NCBI Taxonomy" id="1834516"/>
    <lineage>
        <taxon>Bacteria</taxon>
        <taxon>Bacillati</taxon>
        <taxon>Actinomycetota</taxon>
        <taxon>Actinomycetes</taxon>
        <taxon>Frankiales</taxon>
        <taxon>Frankiaceae</taxon>
        <taxon>Pseudofrankia</taxon>
    </lineage>
</organism>
<evidence type="ECO:0000256" key="4">
    <source>
        <dbReference type="ARBA" id="ARBA00022964"/>
    </source>
</evidence>
<accession>A0A1V2ICG7</accession>
<evidence type="ECO:0000313" key="9">
    <source>
        <dbReference type="Proteomes" id="UP000188929"/>
    </source>
</evidence>
<proteinExistence type="inferred from homology"/>
<keyword evidence="5" id="KW-0560">Oxidoreductase</keyword>
<dbReference type="OrthoDB" id="581608at2"/>
<sequence>MSITKTKVTPTTGIEISGLSGGQLLDPAVAADTLAGLEESGVVIFREANVTDDELVALSRLLGEVVPPARGAVEGHPEVQAITRDASKSTMAAYREATFWWHFDGATDTVPDKYTLLTAREIAGDDDGDTEFANVYAAYDALPDEEKARLAGVRVVHSFAASQLRVYPDPSERERASWDRIPSREHPLVWHRRSGRRSLLLGATAGEVVGQPDEEGESLLERLLTWAAQPQFVVRHKWRRGDLVIWDNTGMLHRALPYGETSSRLMHRTSIAGDEAIS</sequence>
<dbReference type="InterPro" id="IPR051178">
    <property type="entry name" value="TfdA_dioxygenase"/>
</dbReference>
<reference evidence="9" key="1">
    <citation type="submission" date="2016-10" db="EMBL/GenBank/DDBJ databases">
        <title>Frankia sp. NRRL B-16386 Genome sequencing.</title>
        <authorList>
            <person name="Ghodhbane-Gtari F."/>
            <person name="Swanson E."/>
            <person name="Gueddou A."/>
            <person name="Hezbri K."/>
            <person name="Ktari K."/>
            <person name="Nouioui I."/>
            <person name="Morris K."/>
            <person name="Simpson S."/>
            <person name="Abebe-Akele F."/>
            <person name="Thomas K."/>
            <person name="Gtari M."/>
            <person name="Tisa L.S."/>
        </authorList>
    </citation>
    <scope>NUCLEOTIDE SEQUENCE [LARGE SCALE GENOMIC DNA]</scope>
    <source>
        <strain evidence="9">NRRL B-16386</strain>
    </source>
</reference>